<proteinExistence type="predicted"/>
<dbReference type="EMBL" id="CP007145">
    <property type="protein sequence ID" value="AHJ95804.1"/>
    <property type="molecule type" value="Genomic_DNA"/>
</dbReference>
<protein>
    <recommendedName>
        <fullName evidence="3">Outer membrane protein beta-barrel domain-containing protein</fullName>
    </recommendedName>
</protein>
<dbReference type="RefSeq" id="WP_044000694.1">
    <property type="nucleotide sequence ID" value="NZ_CP007145.1"/>
</dbReference>
<dbReference type="HOGENOM" id="CLU_2450578_0_0_10"/>
<dbReference type="KEGG" id="hsw:Hsw_0209"/>
<dbReference type="PATRIC" id="fig|1227739.3.peg.480"/>
<evidence type="ECO:0000313" key="1">
    <source>
        <dbReference type="EMBL" id="AHJ95804.1"/>
    </source>
</evidence>
<organism evidence="1 2">
    <name type="scientific">Hymenobacter swuensis DY53</name>
    <dbReference type="NCBI Taxonomy" id="1227739"/>
    <lineage>
        <taxon>Bacteria</taxon>
        <taxon>Pseudomonadati</taxon>
        <taxon>Bacteroidota</taxon>
        <taxon>Cytophagia</taxon>
        <taxon>Cytophagales</taxon>
        <taxon>Hymenobacteraceae</taxon>
        <taxon>Hymenobacter</taxon>
    </lineage>
</organism>
<evidence type="ECO:0008006" key="3">
    <source>
        <dbReference type="Google" id="ProtNLM"/>
    </source>
</evidence>
<dbReference type="Proteomes" id="UP000019423">
    <property type="component" value="Chromosome"/>
</dbReference>
<accession>W8ERM4</accession>
<reference evidence="1 2" key="1">
    <citation type="submission" date="2014-01" db="EMBL/GenBank/DDBJ databases">
        <title>Complete genome sequence of ionizing-radiation resistance bacterium Hymenobacter swuensis DY53.</title>
        <authorList>
            <person name="Jung J.-H."/>
            <person name="Jeong S.-W."/>
            <person name="Joe M.-H."/>
            <person name="Cho y.-j."/>
            <person name="Kim M.-K."/>
            <person name="Lim S.-Y."/>
        </authorList>
    </citation>
    <scope>NUCLEOTIDE SEQUENCE [LARGE SCALE GENOMIC DNA]</scope>
    <source>
        <strain evidence="1 2">DY53</strain>
    </source>
</reference>
<dbReference type="AlphaFoldDB" id="W8ERM4"/>
<keyword evidence="2" id="KW-1185">Reference proteome</keyword>
<dbReference type="OrthoDB" id="878332at2"/>
<evidence type="ECO:0000313" key="2">
    <source>
        <dbReference type="Proteomes" id="UP000019423"/>
    </source>
</evidence>
<sequence>MGNYLALQSTSAFSHNDYRPYQHSTLTLLWGIQRRIGKYGWFEAYVGVGIGREPGYKYYTYYGTGKQPARFGLAPEIGIKFSLGSRLTR</sequence>
<gene>
    <name evidence="1" type="ORF">Hsw_0209</name>
</gene>
<name>W8ERM4_9BACT</name>